<dbReference type="GO" id="GO:0032259">
    <property type="term" value="P:methylation"/>
    <property type="evidence" value="ECO:0007669"/>
    <property type="project" value="UniProtKB-KW"/>
</dbReference>
<keyword evidence="2 5" id="KW-0489">Methyltransferase</keyword>
<dbReference type="PANTHER" id="PTHR43861:SF1">
    <property type="entry name" value="TRANS-ACONITATE 2-METHYLTRANSFERASE"/>
    <property type="match status" value="1"/>
</dbReference>
<dbReference type="Gene3D" id="1.10.150.290">
    <property type="entry name" value="S-adenosyl-L-methionine-dependent methyltransferases"/>
    <property type="match status" value="1"/>
</dbReference>
<dbReference type="EMBL" id="JBBEST010000001">
    <property type="protein sequence ID" value="MFM1346222.1"/>
    <property type="molecule type" value="Genomic_DNA"/>
</dbReference>
<dbReference type="SUPFAM" id="SSF53335">
    <property type="entry name" value="S-adenosyl-L-methionine-dependent methyltransferases"/>
    <property type="match status" value="1"/>
</dbReference>
<comment type="similarity">
    <text evidence="5">Belongs to the methyltransferase superfamily. Tam family.</text>
</comment>
<comment type="caution">
    <text evidence="7">The sequence shown here is derived from an EMBL/GenBank/DDBJ whole genome shotgun (WGS) entry which is preliminary data.</text>
</comment>
<dbReference type="InterPro" id="IPR041698">
    <property type="entry name" value="Methyltransf_25"/>
</dbReference>
<dbReference type="Proteomes" id="UP001629523">
    <property type="component" value="Unassembled WGS sequence"/>
</dbReference>
<dbReference type="PANTHER" id="PTHR43861">
    <property type="entry name" value="TRANS-ACONITATE 2-METHYLTRANSFERASE-RELATED"/>
    <property type="match status" value="1"/>
</dbReference>
<proteinExistence type="inferred from homology"/>
<evidence type="ECO:0000256" key="1">
    <source>
        <dbReference type="ARBA" id="ARBA00022490"/>
    </source>
</evidence>
<organism evidence="7 8">
    <name type="scientific">Yersinia proxima</name>
    <dbReference type="NCBI Taxonomy" id="2890316"/>
    <lineage>
        <taxon>Bacteria</taxon>
        <taxon>Pseudomonadati</taxon>
        <taxon>Pseudomonadota</taxon>
        <taxon>Gammaproteobacteria</taxon>
        <taxon>Enterobacterales</taxon>
        <taxon>Yersiniaceae</taxon>
        <taxon>Yersinia</taxon>
    </lineage>
</organism>
<protein>
    <recommendedName>
        <fullName evidence="5">Trans-aconitate 2-methyltransferase</fullName>
        <ecNumber evidence="5">2.1.1.144</ecNumber>
    </recommendedName>
</protein>
<gene>
    <name evidence="5 7" type="primary">tam</name>
    <name evidence="7" type="ORF">WFP14_06600</name>
</gene>
<accession>A0ABW9EVY5</accession>
<evidence type="ECO:0000256" key="4">
    <source>
        <dbReference type="ARBA" id="ARBA00022691"/>
    </source>
</evidence>
<keyword evidence="1 5" id="KW-0963">Cytoplasm</keyword>
<dbReference type="NCBIfam" id="NF002463">
    <property type="entry name" value="PRK01683.1"/>
    <property type="match status" value="1"/>
</dbReference>
<dbReference type="EC" id="2.1.1.144" evidence="5"/>
<evidence type="ECO:0000256" key="2">
    <source>
        <dbReference type="ARBA" id="ARBA00022603"/>
    </source>
</evidence>
<keyword evidence="3 5" id="KW-0808">Transferase</keyword>
<dbReference type="InterPro" id="IPR029063">
    <property type="entry name" value="SAM-dependent_MTases_sf"/>
</dbReference>
<comment type="subcellular location">
    <subcellularLocation>
        <location evidence="5">Cytoplasm</location>
    </subcellularLocation>
</comment>
<dbReference type="Gene3D" id="3.40.50.150">
    <property type="entry name" value="Vaccinia Virus protein VP39"/>
    <property type="match status" value="1"/>
</dbReference>
<keyword evidence="8" id="KW-1185">Reference proteome</keyword>
<evidence type="ECO:0000256" key="5">
    <source>
        <dbReference type="HAMAP-Rule" id="MF_00560"/>
    </source>
</evidence>
<keyword evidence="4 5" id="KW-0949">S-adenosyl-L-methionine</keyword>
<dbReference type="Pfam" id="PF13649">
    <property type="entry name" value="Methyltransf_25"/>
    <property type="match status" value="1"/>
</dbReference>
<comment type="function">
    <text evidence="5">Catalyzes the S-adenosylmethionine monomethyl esterification of trans-aconitate.</text>
</comment>
<evidence type="ECO:0000313" key="7">
    <source>
        <dbReference type="EMBL" id="MFM1346222.1"/>
    </source>
</evidence>
<dbReference type="HAMAP" id="MF_00560">
    <property type="entry name" value="Tran_acon_Me_trans"/>
    <property type="match status" value="1"/>
</dbReference>
<reference evidence="7 8" key="1">
    <citation type="journal article" date="2024" name="Infect. Genet. Evol.">
        <title>Characteristics and comparative genome analysis of Yersinia enterocolitica and related species associated with human infections in Switzerland 2019-2023.</title>
        <authorList>
            <person name="Stevens M.J.A."/>
            <person name="Horlbog J.A."/>
            <person name="Diethelm A."/>
            <person name="Stephan R."/>
            <person name="Nuesch-Inderbinen M."/>
        </authorList>
    </citation>
    <scope>NUCLEOTIDE SEQUENCE [LARGE SCALE GENOMIC DNA]</scope>
    <source>
        <strain evidence="7 8">N20-0302</strain>
    </source>
</reference>
<evidence type="ECO:0000313" key="8">
    <source>
        <dbReference type="Proteomes" id="UP001629523"/>
    </source>
</evidence>
<evidence type="ECO:0000259" key="6">
    <source>
        <dbReference type="Pfam" id="PF13649"/>
    </source>
</evidence>
<dbReference type="CDD" id="cd02440">
    <property type="entry name" value="AdoMet_MTases"/>
    <property type="match status" value="1"/>
</dbReference>
<dbReference type="InterPro" id="IPR023149">
    <property type="entry name" value="Trans_acon_MeTrfase_C"/>
</dbReference>
<sequence length="259" mass="29587">MQDWDPDLYRQFEAERTRPAHDLLAHIPATVIPQRISDLGCGPGNSTQLLRQRFPDAQLVGIDTSRAMLLSAQQRLPDCTFLEADISQWQPTEPQDLIYANASLQWLTNHQQLFPRLLSQLAANGILAVQMPDNLDEPSHRAMREVAENGPWQQTLQEAGVARAKVLTANQYYDLLAPHAEHVDIWRITYYHPMPSAQAIVDWLRATGLRPFLEPLSESMRLDFLQDYLTIIDAAYPQQVDGRRLLAFPRLFIVARARK</sequence>
<feature type="domain" description="Methyltransferase" evidence="6">
    <location>
        <begin position="37"/>
        <end position="125"/>
    </location>
</feature>
<comment type="catalytic activity">
    <reaction evidence="5">
        <text>trans-aconitate + S-adenosyl-L-methionine = (E)-3-(methoxycarbonyl)pent-2-enedioate + S-adenosyl-L-homocysteine</text>
        <dbReference type="Rhea" id="RHEA:14969"/>
        <dbReference type="ChEBI" id="CHEBI:15708"/>
        <dbReference type="ChEBI" id="CHEBI:57470"/>
        <dbReference type="ChEBI" id="CHEBI:57856"/>
        <dbReference type="ChEBI" id="CHEBI:59789"/>
        <dbReference type="EC" id="2.1.1.144"/>
    </reaction>
</comment>
<evidence type="ECO:0000256" key="3">
    <source>
        <dbReference type="ARBA" id="ARBA00022679"/>
    </source>
</evidence>
<name>A0ABW9EVY5_9GAMM</name>
<dbReference type="GO" id="GO:0030798">
    <property type="term" value="F:trans-aconitate 2-methyltransferase activity"/>
    <property type="evidence" value="ECO:0007669"/>
    <property type="project" value="UniProtKB-EC"/>
</dbReference>
<dbReference type="RefSeq" id="WP_050075172.1">
    <property type="nucleotide sequence ID" value="NZ_CABHYW010000017.1"/>
</dbReference>
<dbReference type="InterPro" id="IPR023506">
    <property type="entry name" value="Trans-aconitate_MeTrfase"/>
</dbReference>